<dbReference type="AlphaFoldDB" id="A0A0E9TBS9"/>
<protein>
    <submittedName>
        <fullName evidence="1">Uncharacterized protein</fullName>
    </submittedName>
</protein>
<proteinExistence type="predicted"/>
<reference evidence="1" key="1">
    <citation type="submission" date="2014-11" db="EMBL/GenBank/DDBJ databases">
        <authorList>
            <person name="Amaro Gonzalez C."/>
        </authorList>
    </citation>
    <scope>NUCLEOTIDE SEQUENCE</scope>
</reference>
<reference evidence="1" key="2">
    <citation type="journal article" date="2015" name="Fish Shellfish Immunol.">
        <title>Early steps in the European eel (Anguilla anguilla)-Vibrio vulnificus interaction in the gills: Role of the RtxA13 toxin.</title>
        <authorList>
            <person name="Callol A."/>
            <person name="Pajuelo D."/>
            <person name="Ebbesson L."/>
            <person name="Teles M."/>
            <person name="MacKenzie S."/>
            <person name="Amaro C."/>
        </authorList>
    </citation>
    <scope>NUCLEOTIDE SEQUENCE</scope>
</reference>
<accession>A0A0E9TBS9</accession>
<dbReference type="EMBL" id="GBXM01058247">
    <property type="protein sequence ID" value="JAH50330.1"/>
    <property type="molecule type" value="Transcribed_RNA"/>
</dbReference>
<organism evidence="1">
    <name type="scientific">Anguilla anguilla</name>
    <name type="common">European freshwater eel</name>
    <name type="synonym">Muraena anguilla</name>
    <dbReference type="NCBI Taxonomy" id="7936"/>
    <lineage>
        <taxon>Eukaryota</taxon>
        <taxon>Metazoa</taxon>
        <taxon>Chordata</taxon>
        <taxon>Craniata</taxon>
        <taxon>Vertebrata</taxon>
        <taxon>Euteleostomi</taxon>
        <taxon>Actinopterygii</taxon>
        <taxon>Neopterygii</taxon>
        <taxon>Teleostei</taxon>
        <taxon>Anguilliformes</taxon>
        <taxon>Anguillidae</taxon>
        <taxon>Anguilla</taxon>
    </lineage>
</organism>
<name>A0A0E9TBS9_ANGAN</name>
<evidence type="ECO:0000313" key="1">
    <source>
        <dbReference type="EMBL" id="JAH50330.1"/>
    </source>
</evidence>
<sequence>MVLINQCLINSSNTTSQSNVCLPKIIYQSGSREQTWGSSLENKDSPKGEDTCLRYRRFTSTQPDALRKSTDFAACPDTHLA</sequence>